<dbReference type="PROSITE" id="PS00452">
    <property type="entry name" value="GUANYLATE_CYCLASE_1"/>
    <property type="match status" value="1"/>
</dbReference>
<dbReference type="PROSITE" id="PS50125">
    <property type="entry name" value="GUANYLATE_CYCLASE_2"/>
    <property type="match status" value="1"/>
</dbReference>
<feature type="region of interest" description="Disordered" evidence="8">
    <location>
        <begin position="129"/>
        <end position="191"/>
    </location>
</feature>
<keyword evidence="5" id="KW-0472">Membrane</keyword>
<gene>
    <name evidence="11" type="primary">LOC116951233</name>
</gene>
<evidence type="ECO:0000313" key="11">
    <source>
        <dbReference type="RefSeq" id="XP_032825613.1"/>
    </source>
</evidence>
<dbReference type="InterPro" id="IPR050401">
    <property type="entry name" value="Cyclic_nucleotide_synthase"/>
</dbReference>
<evidence type="ECO:0000256" key="1">
    <source>
        <dbReference type="ARBA" id="ARBA00004370"/>
    </source>
</evidence>
<organism evidence="10 11">
    <name type="scientific">Petromyzon marinus</name>
    <name type="common">Sea lamprey</name>
    <dbReference type="NCBI Taxonomy" id="7757"/>
    <lineage>
        <taxon>Eukaryota</taxon>
        <taxon>Metazoa</taxon>
        <taxon>Chordata</taxon>
        <taxon>Craniata</taxon>
        <taxon>Vertebrata</taxon>
        <taxon>Cyclostomata</taxon>
        <taxon>Hyperoartia</taxon>
        <taxon>Petromyzontiformes</taxon>
        <taxon>Petromyzontidae</taxon>
        <taxon>Petromyzon</taxon>
    </lineage>
</organism>
<accession>A0AAJ7TWT6</accession>
<comment type="similarity">
    <text evidence="7">Belongs to the adenylyl cyclase class-4/guanylyl cyclase family.</text>
</comment>
<dbReference type="GO" id="GO:0004016">
    <property type="term" value="F:adenylate cyclase activity"/>
    <property type="evidence" value="ECO:0007669"/>
    <property type="project" value="TreeGrafter"/>
</dbReference>
<dbReference type="InterPro" id="IPR018297">
    <property type="entry name" value="A/G_cyclase_CS"/>
</dbReference>
<dbReference type="GO" id="GO:0000166">
    <property type="term" value="F:nucleotide binding"/>
    <property type="evidence" value="ECO:0007669"/>
    <property type="project" value="UniProtKB-KW"/>
</dbReference>
<reference evidence="11" key="1">
    <citation type="submission" date="2025-08" db="UniProtKB">
        <authorList>
            <consortium name="RefSeq"/>
        </authorList>
    </citation>
    <scope>IDENTIFICATION</scope>
    <source>
        <tissue evidence="11">Sperm</tissue>
    </source>
</reference>
<dbReference type="CDD" id="cd07302">
    <property type="entry name" value="CHD"/>
    <property type="match status" value="1"/>
</dbReference>
<feature type="domain" description="Guanylate cyclase" evidence="9">
    <location>
        <begin position="23"/>
        <end position="51"/>
    </location>
</feature>
<dbReference type="PANTHER" id="PTHR11920:SF497">
    <property type="entry name" value="GUANYLATE CYCLASE"/>
    <property type="match status" value="1"/>
</dbReference>
<dbReference type="InterPro" id="IPR029787">
    <property type="entry name" value="Nucleotide_cyclase"/>
</dbReference>
<dbReference type="GO" id="GO:0007168">
    <property type="term" value="P:receptor guanylyl cyclase signaling pathway"/>
    <property type="evidence" value="ECO:0007669"/>
    <property type="project" value="TreeGrafter"/>
</dbReference>
<dbReference type="GO" id="GO:0004383">
    <property type="term" value="F:guanylate cyclase activity"/>
    <property type="evidence" value="ECO:0007669"/>
    <property type="project" value="TreeGrafter"/>
</dbReference>
<evidence type="ECO:0000256" key="4">
    <source>
        <dbReference type="ARBA" id="ARBA00022989"/>
    </source>
</evidence>
<protein>
    <submittedName>
        <fullName evidence="11">Receptor-type guanylate cyclase gcy-4-like</fullName>
    </submittedName>
</protein>
<evidence type="ECO:0000256" key="7">
    <source>
        <dbReference type="RuleBase" id="RU000405"/>
    </source>
</evidence>
<evidence type="ECO:0000256" key="5">
    <source>
        <dbReference type="ARBA" id="ARBA00023136"/>
    </source>
</evidence>
<dbReference type="GO" id="GO:0001653">
    <property type="term" value="F:peptide receptor activity"/>
    <property type="evidence" value="ECO:0007669"/>
    <property type="project" value="TreeGrafter"/>
</dbReference>
<dbReference type="RefSeq" id="XP_032825613.1">
    <property type="nucleotide sequence ID" value="XM_032969722.1"/>
</dbReference>
<dbReference type="Proteomes" id="UP001318040">
    <property type="component" value="Chromosome 42"/>
</dbReference>
<evidence type="ECO:0000256" key="6">
    <source>
        <dbReference type="ARBA" id="ARBA00023239"/>
    </source>
</evidence>
<keyword evidence="3" id="KW-0547">Nucleotide-binding</keyword>
<keyword evidence="2" id="KW-0812">Transmembrane</keyword>
<sequence>MGPSMQTKCGGRCQILSAVVCPGPCVAGVVGYKMPRYCLFGDTVNTASRMETTSLPQKIHISSATYAELSRDEAYIMEPRGEIQVKGKGIMKTYWLLGHRDYSVHNDSLVCHWQPRTRRADCDASSLTTIAEKTSPPPSGSPGPRADAANRTPRDLADESENGRQSPPKDGVTLNAAQLPGRVNHSYSPEG</sequence>
<comment type="subcellular location">
    <subcellularLocation>
        <location evidence="1">Membrane</location>
    </subcellularLocation>
</comment>
<proteinExistence type="inferred from homology"/>
<dbReference type="PANTHER" id="PTHR11920">
    <property type="entry name" value="GUANYLYL CYCLASE"/>
    <property type="match status" value="1"/>
</dbReference>
<dbReference type="InterPro" id="IPR001054">
    <property type="entry name" value="A/G_cyclase"/>
</dbReference>
<dbReference type="SUPFAM" id="SSF55073">
    <property type="entry name" value="Nucleotide cyclase"/>
    <property type="match status" value="1"/>
</dbReference>
<keyword evidence="10" id="KW-1185">Reference proteome</keyword>
<keyword evidence="6 7" id="KW-0456">Lyase</keyword>
<dbReference type="Gene3D" id="3.30.70.1230">
    <property type="entry name" value="Nucleotide cyclase"/>
    <property type="match status" value="1"/>
</dbReference>
<dbReference type="GO" id="GO:0035556">
    <property type="term" value="P:intracellular signal transduction"/>
    <property type="evidence" value="ECO:0007669"/>
    <property type="project" value="InterPro"/>
</dbReference>
<evidence type="ECO:0000256" key="8">
    <source>
        <dbReference type="SAM" id="MobiDB-lite"/>
    </source>
</evidence>
<evidence type="ECO:0000313" key="10">
    <source>
        <dbReference type="Proteomes" id="UP001318040"/>
    </source>
</evidence>
<evidence type="ECO:0000256" key="2">
    <source>
        <dbReference type="ARBA" id="ARBA00022692"/>
    </source>
</evidence>
<keyword evidence="4" id="KW-1133">Transmembrane helix</keyword>
<evidence type="ECO:0000259" key="9">
    <source>
        <dbReference type="PROSITE" id="PS50125"/>
    </source>
</evidence>
<dbReference type="GO" id="GO:0005886">
    <property type="term" value="C:plasma membrane"/>
    <property type="evidence" value="ECO:0007669"/>
    <property type="project" value="TreeGrafter"/>
</dbReference>
<dbReference type="KEGG" id="pmrn:116951233"/>
<evidence type="ECO:0000256" key="3">
    <source>
        <dbReference type="ARBA" id="ARBA00022741"/>
    </source>
</evidence>
<name>A0AAJ7TWT6_PETMA</name>
<dbReference type="AlphaFoldDB" id="A0AAJ7TWT6"/>
<dbReference type="Pfam" id="PF00211">
    <property type="entry name" value="Guanylate_cyc"/>
    <property type="match status" value="1"/>
</dbReference>